<feature type="region of interest" description="Disordered" evidence="4">
    <location>
        <begin position="626"/>
        <end position="702"/>
    </location>
</feature>
<reference evidence="7 8" key="1">
    <citation type="journal article" date="2015" name="Genome Biol. Evol.">
        <title>Comparative Genomics of a Bacterivorous Green Alga Reveals Evolutionary Causalities and Consequences of Phago-Mixotrophic Mode of Nutrition.</title>
        <authorList>
            <person name="Burns J.A."/>
            <person name="Paasch A."/>
            <person name="Narechania A."/>
            <person name="Kim E."/>
        </authorList>
    </citation>
    <scope>NUCLEOTIDE SEQUENCE [LARGE SCALE GENOMIC DNA]</scope>
    <source>
        <strain evidence="7 8">PLY_AMNH</strain>
    </source>
</reference>
<evidence type="ECO:0000313" key="7">
    <source>
        <dbReference type="EMBL" id="KAK3262821.1"/>
    </source>
</evidence>
<dbReference type="EMBL" id="LGRX02015932">
    <property type="protein sequence ID" value="KAK3262821.1"/>
    <property type="molecule type" value="Genomic_DNA"/>
</dbReference>
<evidence type="ECO:0000256" key="4">
    <source>
        <dbReference type="SAM" id="MobiDB-lite"/>
    </source>
</evidence>
<evidence type="ECO:0000313" key="8">
    <source>
        <dbReference type="Proteomes" id="UP001190700"/>
    </source>
</evidence>
<protein>
    <recommendedName>
        <fullName evidence="9">Condensin-2 complex subunit H2</fullName>
    </recommendedName>
</protein>
<comment type="caution">
    <text evidence="7">The sequence shown here is derived from an EMBL/GenBank/DDBJ whole genome shotgun (WGS) entry which is preliminary data.</text>
</comment>
<dbReference type="InterPro" id="IPR031739">
    <property type="entry name" value="Ncaph2"/>
</dbReference>
<dbReference type="PANTHER" id="PTHR14324:SF3">
    <property type="entry name" value="CONDENSIN-2 COMPLEX SUBUNIT H2"/>
    <property type="match status" value="1"/>
</dbReference>
<dbReference type="Proteomes" id="UP001190700">
    <property type="component" value="Unassembled WGS sequence"/>
</dbReference>
<evidence type="ECO:0000256" key="2">
    <source>
        <dbReference type="ARBA" id="ARBA00007844"/>
    </source>
</evidence>
<name>A0AAE0FPJ1_9CHLO</name>
<evidence type="ECO:0000256" key="3">
    <source>
        <dbReference type="ARBA" id="ARBA00023242"/>
    </source>
</evidence>
<keyword evidence="3" id="KW-0539">Nucleus</keyword>
<gene>
    <name evidence="7" type="ORF">CYMTET_28343</name>
</gene>
<sequence length="702" mass="75786">MATLVSDGEAVQNRFQHLKAPLKDLVANWNVDIASDLDDYLNILENITFSFEGGEFESSLNFAEAALLIQGSTCIYSKKVELLHKLVYQALDFISDKKRKEKSGEGNEEGEEIERNCQEEIESFLNAEFDLDEAKNIDLDETTRPLVKLVPRPPAALIALEEAGGTDGCENYKINGCIIHHSGALLLEHLDNVDELIPEDLPEDAPPSAPTGIVEAPSAQAGLRQETENSEDMGGPGPCPIDEDAHDHFDDGAPDFGDDELPDSSGEATQAYDPTATPEPVPLPVNEALEAIPEEGDGEEEFDAFEPLDPHDVGDAVVKPFKKGRTFRSGPRQRSGSAAVDPTRIPKASLRGATFPDLAGALAAIYRAQEHQARAVEDDFIVDAPEEQDAFSKEGHDALVDTEGSWSEDEAALDGFHSDEDFSDGGGQWDGDDERLASPLRPCTLAEGDDWEGEVDKLPMSYEDLCRAHVDSLVAAAAAAEIQTELASRVSVWKSKIDPQLELENLRPVFDIHEYGRRMIDKAGNPNLSLDQLGVNGIAAFSSLMTGEAKHTVSRLFAAMLQLVNDGNLGIAKPAWDAALCTAMECYGDFDVTVLKLGSRHTQFGDDDAVLGGMAAGGVDLKGSLDTQPVDGTAGSPALLKAEPARETAKGKKAATKTSKREKEKVAREAAQQEKQEKRAVKQRKKEIGLSSQPTQSFVAAA</sequence>
<dbReference type="GO" id="GO:0000796">
    <property type="term" value="C:condensin complex"/>
    <property type="evidence" value="ECO:0007669"/>
    <property type="project" value="TreeGrafter"/>
</dbReference>
<dbReference type="GO" id="GO:0003682">
    <property type="term" value="F:chromatin binding"/>
    <property type="evidence" value="ECO:0007669"/>
    <property type="project" value="TreeGrafter"/>
</dbReference>
<feature type="domain" description="Condensin II complex subunit H2 N-terminal" evidence="5">
    <location>
        <begin position="14"/>
        <end position="127"/>
    </location>
</feature>
<evidence type="ECO:0000256" key="1">
    <source>
        <dbReference type="ARBA" id="ARBA00004123"/>
    </source>
</evidence>
<dbReference type="GO" id="GO:0010032">
    <property type="term" value="P:meiotic chromosome condensation"/>
    <property type="evidence" value="ECO:0007669"/>
    <property type="project" value="TreeGrafter"/>
</dbReference>
<feature type="compositionally biased region" description="Acidic residues" evidence="4">
    <location>
        <begin position="252"/>
        <end position="262"/>
    </location>
</feature>
<accession>A0AAE0FPJ1</accession>
<evidence type="ECO:0008006" key="9">
    <source>
        <dbReference type="Google" id="ProtNLM"/>
    </source>
</evidence>
<evidence type="ECO:0000259" key="6">
    <source>
        <dbReference type="Pfam" id="PF16858"/>
    </source>
</evidence>
<organism evidence="7 8">
    <name type="scientific">Cymbomonas tetramitiformis</name>
    <dbReference type="NCBI Taxonomy" id="36881"/>
    <lineage>
        <taxon>Eukaryota</taxon>
        <taxon>Viridiplantae</taxon>
        <taxon>Chlorophyta</taxon>
        <taxon>Pyramimonadophyceae</taxon>
        <taxon>Pyramimonadales</taxon>
        <taxon>Pyramimonadaceae</taxon>
        <taxon>Cymbomonas</taxon>
    </lineage>
</organism>
<dbReference type="InterPro" id="IPR009378">
    <property type="entry name" value="H2_N"/>
</dbReference>
<dbReference type="PANTHER" id="PTHR14324">
    <property type="entry name" value="CONDENSIN-2 COMPLEX SUBUNIT H2"/>
    <property type="match status" value="1"/>
</dbReference>
<feature type="compositionally biased region" description="Polar residues" evidence="4">
    <location>
        <begin position="690"/>
        <end position="702"/>
    </location>
</feature>
<dbReference type="GO" id="GO:0005634">
    <property type="term" value="C:nucleus"/>
    <property type="evidence" value="ECO:0007669"/>
    <property type="project" value="UniProtKB-SubCell"/>
</dbReference>
<feature type="domain" description="Condensin-2 complex subunit H2 C-terminal" evidence="6">
    <location>
        <begin position="461"/>
        <end position="575"/>
    </location>
</feature>
<proteinExistence type="inferred from homology"/>
<evidence type="ECO:0000259" key="5">
    <source>
        <dbReference type="Pfam" id="PF06278"/>
    </source>
</evidence>
<dbReference type="InterPro" id="IPR031737">
    <property type="entry name" value="CNDH2_C"/>
</dbReference>
<dbReference type="AlphaFoldDB" id="A0AAE0FPJ1"/>
<dbReference type="GO" id="GO:0051306">
    <property type="term" value="P:mitotic sister chromatid separation"/>
    <property type="evidence" value="ECO:0007669"/>
    <property type="project" value="TreeGrafter"/>
</dbReference>
<feature type="compositionally biased region" description="Basic and acidic residues" evidence="4">
    <location>
        <begin position="659"/>
        <end position="680"/>
    </location>
</feature>
<keyword evidence="8" id="KW-1185">Reference proteome</keyword>
<comment type="similarity">
    <text evidence="2">Belongs to the CND2 H2 (condensin-2 subunit 2) family.</text>
</comment>
<dbReference type="Pfam" id="PF06278">
    <property type="entry name" value="CNDH2_N"/>
    <property type="match status" value="1"/>
</dbReference>
<feature type="region of interest" description="Disordered" evidence="4">
    <location>
        <begin position="218"/>
        <end position="282"/>
    </location>
</feature>
<comment type="subcellular location">
    <subcellularLocation>
        <location evidence="1">Nucleus</location>
    </subcellularLocation>
</comment>
<dbReference type="Pfam" id="PF16858">
    <property type="entry name" value="CNDH2_C"/>
    <property type="match status" value="1"/>
</dbReference>